<keyword evidence="10" id="KW-1185">Reference proteome</keyword>
<evidence type="ECO:0000259" key="8">
    <source>
        <dbReference type="PROSITE" id="PS51462"/>
    </source>
</evidence>
<dbReference type="Pfam" id="PF00083">
    <property type="entry name" value="Sugar_tr"/>
    <property type="match status" value="1"/>
</dbReference>
<dbReference type="InterPro" id="IPR050767">
    <property type="entry name" value="Sel1_AlgK"/>
</dbReference>
<evidence type="ECO:0000256" key="7">
    <source>
        <dbReference type="SAM" id="Phobius"/>
    </source>
</evidence>
<dbReference type="InterPro" id="IPR015797">
    <property type="entry name" value="NUDIX_hydrolase-like_dom_sf"/>
</dbReference>
<comment type="similarity">
    <text evidence="5">Belongs to the sel-1 family.</text>
</comment>
<comment type="subcellular location">
    <subcellularLocation>
        <location evidence="1">Membrane</location>
    </subcellularLocation>
</comment>
<dbReference type="GO" id="GO:0010945">
    <property type="term" value="F:coenzyme A diphosphatase activity"/>
    <property type="evidence" value="ECO:0007669"/>
    <property type="project" value="InterPro"/>
</dbReference>
<dbReference type="CDD" id="cd03426">
    <property type="entry name" value="NUDIX_CoAse_Nudt7"/>
    <property type="match status" value="1"/>
</dbReference>
<dbReference type="SUPFAM" id="SSF103473">
    <property type="entry name" value="MFS general substrate transporter"/>
    <property type="match status" value="1"/>
</dbReference>
<dbReference type="Gene3D" id="1.25.40.10">
    <property type="entry name" value="Tetratricopeptide repeat domain"/>
    <property type="match status" value="4"/>
</dbReference>
<evidence type="ECO:0000313" key="10">
    <source>
        <dbReference type="Proteomes" id="UP001321473"/>
    </source>
</evidence>
<dbReference type="EMBL" id="JARKHS020004168">
    <property type="protein sequence ID" value="KAK8784873.1"/>
    <property type="molecule type" value="Genomic_DNA"/>
</dbReference>
<feature type="transmembrane region" description="Helical" evidence="7">
    <location>
        <begin position="185"/>
        <end position="205"/>
    </location>
</feature>
<dbReference type="Gene3D" id="1.20.1250.20">
    <property type="entry name" value="MFS general substrate transporter like domains"/>
    <property type="match status" value="1"/>
</dbReference>
<evidence type="ECO:0000256" key="6">
    <source>
        <dbReference type="SAM" id="MobiDB-lite"/>
    </source>
</evidence>
<dbReference type="InterPro" id="IPR006597">
    <property type="entry name" value="Sel1-like"/>
</dbReference>
<feature type="domain" description="Nudix hydrolase" evidence="8">
    <location>
        <begin position="626"/>
        <end position="773"/>
    </location>
</feature>
<dbReference type="Pfam" id="PF08238">
    <property type="entry name" value="Sel1"/>
    <property type="match status" value="11"/>
</dbReference>
<keyword evidence="4 7" id="KW-0472">Membrane</keyword>
<dbReference type="Proteomes" id="UP001321473">
    <property type="component" value="Unassembled WGS sequence"/>
</dbReference>
<feature type="transmembrane region" description="Helical" evidence="7">
    <location>
        <begin position="246"/>
        <end position="267"/>
    </location>
</feature>
<comment type="caution">
    <text evidence="9">The sequence shown here is derived from an EMBL/GenBank/DDBJ whole genome shotgun (WGS) entry which is preliminary data.</text>
</comment>
<feature type="compositionally biased region" description="Gly residues" evidence="6">
    <location>
        <begin position="910"/>
        <end position="927"/>
    </location>
</feature>
<dbReference type="InterPro" id="IPR000086">
    <property type="entry name" value="NUDIX_hydrolase_dom"/>
</dbReference>
<evidence type="ECO:0000256" key="4">
    <source>
        <dbReference type="ARBA" id="ARBA00023136"/>
    </source>
</evidence>
<feature type="compositionally biased region" description="Polar residues" evidence="6">
    <location>
        <begin position="964"/>
        <end position="974"/>
    </location>
</feature>
<gene>
    <name evidence="9" type="ORF">V5799_008757</name>
</gene>
<reference evidence="9 10" key="1">
    <citation type="journal article" date="2023" name="Arcadia Sci">
        <title>De novo assembly of a long-read Amblyomma americanum tick genome.</title>
        <authorList>
            <person name="Chou S."/>
            <person name="Poskanzer K.E."/>
            <person name="Rollins M."/>
            <person name="Thuy-Boun P.S."/>
        </authorList>
    </citation>
    <scope>NUCLEOTIDE SEQUENCE [LARGE SCALE GENOMIC DNA]</scope>
    <source>
        <strain evidence="9">F_SG_1</strain>
        <tissue evidence="9">Salivary glands</tissue>
    </source>
</reference>
<dbReference type="GO" id="GO:0036503">
    <property type="term" value="P:ERAD pathway"/>
    <property type="evidence" value="ECO:0007669"/>
    <property type="project" value="TreeGrafter"/>
</dbReference>
<feature type="compositionally biased region" description="Basic and acidic residues" evidence="6">
    <location>
        <begin position="1008"/>
        <end position="1018"/>
    </location>
</feature>
<evidence type="ECO:0000256" key="1">
    <source>
        <dbReference type="ARBA" id="ARBA00004370"/>
    </source>
</evidence>
<dbReference type="InterPro" id="IPR005828">
    <property type="entry name" value="MFS_sugar_transport-like"/>
</dbReference>
<sequence length="1669" mass="182315">MSATVSAVASPENLPGSVNQDSRAAVQEGVYVVIGHGPYQYRVLLCGILATIVSLLHVLSDTILVRPVDYWCSPPHDLSALSADAWKNMSIPVEADGTFSKCTMYDPGVARLCCILQDNPEANRPTVPCQRWDYNLTDKFESLTSRYDLVCDRRYISNIRVMLPVIVGGILTPLLGFASDRVGRRPVLLMAVFVLFLGAYSNCVAETVTFHILTRILIFVGFNSTFLLTFILLYEVTGNRWRPLYTILHTAVGAIMVPPAVGAVSVLQPRWALSQALLLVPTTVLAVWCCFVNESPAWLLDVQGMKQAEPAILKAAKMNGVDMVKAKALLHSTRRQLKTMDWTPQFSMDVVSAGEQFLQTAKVNRRAASVFVARFTLNAVYFTLVRTQKTAGVYWLTAEVVLLIGCFWTACWAMVRYNVRDTLSALLAVVGVCSVAEALLISLGPSEAIPFAHLATKIAVSGAISVVFCYSAEIFPISIRSAGVSLCHVFNSGGSLSGVLLVAISGQNAGFALSTFSAVMSALSGLAIQWLPEVFVEAPPPPPKAASAMSDEERKEALKKSLNATEAQRWRKRRKEGHGALRSGFCTNASLSLDSAFSRSKLESCLENIKKVKLGTIQPAKPDPQHRRSSILIPLCTSNRGKPSILFTLRSNRLPRHRGYVCFPGGMEHPEDIDPVNTALRETEEELGIKRDRVEVIGTFPTFYNPRDKLTMTVVVALLGEGRDVDLEADLNVNDSEVQLAFLRTLEELCEPTNLRYTQFRHPRGDYAMPVFLAGQFRVWGLTAMVLNVFLRTLIPDVYNHELSSLKRTNGHRLVVNCNVLLLYVASQESSRTRSPGLSPPPCAPDKSQIPAAKPRWRAASARNDRHSDGQLASSADGPSPLRRISTSVKSIRCIVSDQSRAKCSVAREGGCGTGRGGGRGWASGDGTGKRPSDDSASSSDEKEGLQAPASEVRLPALPKASAVGNSDDVSSNAEARETLEARSNNRFEPMPATRTAQTPSGDVSGEQTRKLERKEGEMTSTADDLTTEQKAEDEAGGDSALPPAKGDSDPDATSATADVPPSPKATIEETQVPPPEPAPLELTEEEKRAISLYEAARALLNSTDSDRRKGYELLEEAADLGHTSAQEAIGEAYLFGDGVAQNVTKARLYFEALASVGSPAGQTYLGFIYAIGLGVDSSQAKALIYYTFGALGGNPFAQMALGYRYWYGTSVLTSCEAALTYYRKVAKRVEQDVNKGGSTVIQRIRLLDEVENPGSSSGLIDDDLIQYYQFLADKGDVQAQVGLGQLHYQGGRGVEQDHSRALGYFTQAANTGNANAMAFLGKMFLEGGSVVPQSNETAFKYFSMAAEKGNAVGQSGLGLMYLHGKGVEKDYQKAFKYFTLAANQGWVDGQLQLGNMYYNGLGVLRDFKMAIKYYTLASQSGHVLAFYNLAQMHATGTGTVRSCSTAVELFKNVAERGRWSEKLMQAYADYRDGRIDAALVKYAFLAELGYEVAQSNSAFILDRGESKHFPKNETFAWALLFWNRAAAQGYSVARVKLGDYHYYGYGTTIDYETAATHYRLASEQQHNAQAMFNLGYMHEQGLGLKKDIHLAKRYYDMAAETSADAQLPVALALVKLGLLYGFAYLKEQQWDKLLPKFSPSDALGPDWDLYVMTVMAILLGVLVYFRRA</sequence>
<dbReference type="Pfam" id="PF00293">
    <property type="entry name" value="NUDIX"/>
    <property type="match status" value="1"/>
</dbReference>
<dbReference type="InterPro" id="IPR011990">
    <property type="entry name" value="TPR-like_helical_dom_sf"/>
</dbReference>
<feature type="region of interest" description="Disordered" evidence="6">
    <location>
        <begin position="831"/>
        <end position="883"/>
    </location>
</feature>
<feature type="compositionally biased region" description="Basic and acidic residues" evidence="6">
    <location>
        <begin position="975"/>
        <end position="986"/>
    </location>
</feature>
<feature type="transmembrane region" description="Helical" evidence="7">
    <location>
        <begin position="422"/>
        <end position="443"/>
    </location>
</feature>
<feature type="compositionally biased region" description="Basic and acidic residues" evidence="6">
    <location>
        <begin position="928"/>
        <end position="945"/>
    </location>
</feature>
<dbReference type="PROSITE" id="PS51462">
    <property type="entry name" value="NUDIX"/>
    <property type="match status" value="1"/>
</dbReference>
<feature type="transmembrane region" description="Helical" evidence="7">
    <location>
        <begin position="367"/>
        <end position="387"/>
    </location>
</feature>
<feature type="transmembrane region" description="Helical" evidence="7">
    <location>
        <begin position="212"/>
        <end position="234"/>
    </location>
</feature>
<evidence type="ECO:0000256" key="3">
    <source>
        <dbReference type="ARBA" id="ARBA00022989"/>
    </source>
</evidence>
<dbReference type="InterPro" id="IPR036259">
    <property type="entry name" value="MFS_trans_sf"/>
</dbReference>
<dbReference type="GO" id="GO:0005789">
    <property type="term" value="C:endoplasmic reticulum membrane"/>
    <property type="evidence" value="ECO:0007669"/>
    <property type="project" value="TreeGrafter"/>
</dbReference>
<feature type="region of interest" description="Disordered" evidence="6">
    <location>
        <begin position="905"/>
        <end position="1081"/>
    </location>
</feature>
<dbReference type="PANTHER" id="PTHR11102:SF147">
    <property type="entry name" value="SEL1L ADAPTOR SUBUNIT OF ERAD E3 UBIQUITIN LIGASE"/>
    <property type="match status" value="1"/>
</dbReference>
<evidence type="ECO:0000313" key="9">
    <source>
        <dbReference type="EMBL" id="KAK8784873.1"/>
    </source>
</evidence>
<dbReference type="SUPFAM" id="SSF55811">
    <property type="entry name" value="Nudix"/>
    <property type="match status" value="1"/>
</dbReference>
<dbReference type="SUPFAM" id="SSF81901">
    <property type="entry name" value="HCP-like"/>
    <property type="match status" value="3"/>
</dbReference>
<feature type="transmembrane region" description="Helical" evidence="7">
    <location>
        <begin position="482"/>
        <end position="504"/>
    </location>
</feature>
<protein>
    <recommendedName>
        <fullName evidence="8">Nudix hydrolase domain-containing protein</fullName>
    </recommendedName>
</protein>
<keyword evidence="2 7" id="KW-0812">Transmembrane</keyword>
<feature type="region of interest" description="Disordered" evidence="6">
    <location>
        <begin position="1"/>
        <end position="20"/>
    </location>
</feature>
<proteinExistence type="inferred from homology"/>
<dbReference type="GO" id="GO:0022857">
    <property type="term" value="F:transmembrane transporter activity"/>
    <property type="evidence" value="ECO:0007669"/>
    <property type="project" value="InterPro"/>
</dbReference>
<organism evidence="9 10">
    <name type="scientific">Amblyomma americanum</name>
    <name type="common">Lone star tick</name>
    <dbReference type="NCBI Taxonomy" id="6943"/>
    <lineage>
        <taxon>Eukaryota</taxon>
        <taxon>Metazoa</taxon>
        <taxon>Ecdysozoa</taxon>
        <taxon>Arthropoda</taxon>
        <taxon>Chelicerata</taxon>
        <taxon>Arachnida</taxon>
        <taxon>Acari</taxon>
        <taxon>Parasitiformes</taxon>
        <taxon>Ixodida</taxon>
        <taxon>Ixodoidea</taxon>
        <taxon>Ixodidae</taxon>
        <taxon>Amblyomminae</taxon>
        <taxon>Amblyomma</taxon>
    </lineage>
</organism>
<accession>A0AAQ4FDE9</accession>
<feature type="transmembrane region" description="Helical" evidence="7">
    <location>
        <begin position="449"/>
        <end position="470"/>
    </location>
</feature>
<name>A0AAQ4FDE9_AMBAM</name>
<dbReference type="PANTHER" id="PTHR11102">
    <property type="entry name" value="SEL-1-LIKE PROTEIN"/>
    <property type="match status" value="1"/>
</dbReference>
<dbReference type="Gene3D" id="3.90.79.10">
    <property type="entry name" value="Nucleoside Triphosphate Pyrophosphohydrolase"/>
    <property type="match status" value="1"/>
</dbReference>
<evidence type="ECO:0000256" key="2">
    <source>
        <dbReference type="ARBA" id="ARBA00022692"/>
    </source>
</evidence>
<feature type="transmembrane region" description="Helical" evidence="7">
    <location>
        <begin position="39"/>
        <end position="59"/>
    </location>
</feature>
<dbReference type="SMART" id="SM00671">
    <property type="entry name" value="SEL1"/>
    <property type="match status" value="11"/>
</dbReference>
<feature type="transmembrane region" description="Helical" evidence="7">
    <location>
        <begin position="1648"/>
        <end position="1666"/>
    </location>
</feature>
<evidence type="ECO:0000256" key="5">
    <source>
        <dbReference type="ARBA" id="ARBA00038101"/>
    </source>
</evidence>
<feature type="transmembrane region" description="Helical" evidence="7">
    <location>
        <begin position="161"/>
        <end position="179"/>
    </location>
</feature>
<keyword evidence="3 7" id="KW-1133">Transmembrane helix</keyword>
<feature type="transmembrane region" description="Helical" evidence="7">
    <location>
        <begin position="393"/>
        <end position="415"/>
    </location>
</feature>
<dbReference type="InterPro" id="IPR045121">
    <property type="entry name" value="CoAse"/>
</dbReference>